<dbReference type="InterPro" id="IPR000994">
    <property type="entry name" value="Pept_M24"/>
</dbReference>
<evidence type="ECO:0000256" key="4">
    <source>
        <dbReference type="ARBA" id="ARBA00023049"/>
    </source>
</evidence>
<evidence type="ECO:0000259" key="6">
    <source>
        <dbReference type="Pfam" id="PF00557"/>
    </source>
</evidence>
<dbReference type="Gene3D" id="3.90.230.10">
    <property type="entry name" value="Creatinase/methionine aminopeptidase superfamily"/>
    <property type="match status" value="1"/>
</dbReference>
<dbReference type="PANTHER" id="PTHR46112:SF3">
    <property type="entry name" value="AMINOPEPTIDASE YPDF"/>
    <property type="match status" value="1"/>
</dbReference>
<dbReference type="SUPFAM" id="SSF55920">
    <property type="entry name" value="Creatinase/aminopeptidase"/>
    <property type="match status" value="1"/>
</dbReference>
<organism evidence="8 9">
    <name type="scientific">Calditerrivibrio nitroreducens</name>
    <dbReference type="NCBI Taxonomy" id="477976"/>
    <lineage>
        <taxon>Bacteria</taxon>
        <taxon>Pseudomonadati</taxon>
        <taxon>Deferribacterota</taxon>
        <taxon>Deferribacteres</taxon>
        <taxon>Deferribacterales</taxon>
        <taxon>Calditerrivibrionaceae</taxon>
    </lineage>
</organism>
<dbReference type="EMBL" id="PNIN01000002">
    <property type="protein sequence ID" value="PMP73060.1"/>
    <property type="molecule type" value="Genomic_DNA"/>
</dbReference>
<dbReference type="SUPFAM" id="SSF53092">
    <property type="entry name" value="Creatinase/prolidase N-terminal domain"/>
    <property type="match status" value="1"/>
</dbReference>
<dbReference type="Pfam" id="PF01321">
    <property type="entry name" value="Creatinase_N"/>
    <property type="match status" value="1"/>
</dbReference>
<evidence type="ECO:0000256" key="5">
    <source>
        <dbReference type="RuleBase" id="RU000590"/>
    </source>
</evidence>
<keyword evidence="2 5" id="KW-0479">Metal-binding</keyword>
<reference evidence="8 9" key="1">
    <citation type="submission" date="2018-01" db="EMBL/GenBank/DDBJ databases">
        <title>Metagenomic assembled genomes from two thermal pools in the Uzon Caldera, Kamchatka, Russia.</title>
        <authorList>
            <person name="Wilkins L."/>
            <person name="Ettinger C."/>
        </authorList>
    </citation>
    <scope>NUCLEOTIDE SEQUENCE [LARGE SCALE GENOMIC DNA]</scope>
    <source>
        <strain evidence="8">ZAV-05</strain>
    </source>
</reference>
<name>A0A2J6WRN1_9BACT</name>
<comment type="similarity">
    <text evidence="5">Belongs to the peptidase M24B family.</text>
</comment>
<accession>A0A2J6WRN1</accession>
<dbReference type="GO" id="GO:0006508">
    <property type="term" value="P:proteolysis"/>
    <property type="evidence" value="ECO:0007669"/>
    <property type="project" value="UniProtKB-KW"/>
</dbReference>
<keyword evidence="3" id="KW-0378">Hydrolase</keyword>
<dbReference type="PROSITE" id="PS00491">
    <property type="entry name" value="PROLINE_PEPTIDASE"/>
    <property type="match status" value="1"/>
</dbReference>
<comment type="caution">
    <text evidence="8">The sequence shown here is derived from an EMBL/GenBank/DDBJ whole genome shotgun (WGS) entry which is preliminary data.</text>
</comment>
<dbReference type="Gene3D" id="3.40.350.10">
    <property type="entry name" value="Creatinase/prolidase N-terminal domain"/>
    <property type="match status" value="1"/>
</dbReference>
<evidence type="ECO:0000256" key="2">
    <source>
        <dbReference type="ARBA" id="ARBA00022723"/>
    </source>
</evidence>
<dbReference type="Proteomes" id="UP000242881">
    <property type="component" value="Unassembled WGS sequence"/>
</dbReference>
<dbReference type="InterPro" id="IPR036005">
    <property type="entry name" value="Creatinase/aminopeptidase-like"/>
</dbReference>
<keyword evidence="4" id="KW-0482">Metalloprotease</keyword>
<evidence type="ECO:0008006" key="10">
    <source>
        <dbReference type="Google" id="ProtNLM"/>
    </source>
</evidence>
<dbReference type="InterPro" id="IPR000587">
    <property type="entry name" value="Creatinase_N"/>
</dbReference>
<dbReference type="InterPro" id="IPR001131">
    <property type="entry name" value="Peptidase_M24B_aminopep-P_CS"/>
</dbReference>
<evidence type="ECO:0000313" key="8">
    <source>
        <dbReference type="EMBL" id="PMP73060.1"/>
    </source>
</evidence>
<dbReference type="InterPro" id="IPR029149">
    <property type="entry name" value="Creatin/AminoP/Spt16_N"/>
</dbReference>
<dbReference type="InterPro" id="IPR050659">
    <property type="entry name" value="Peptidase_M24B"/>
</dbReference>
<dbReference type="PANTHER" id="PTHR46112">
    <property type="entry name" value="AMINOPEPTIDASE"/>
    <property type="match status" value="1"/>
</dbReference>
<gene>
    <name evidence="8" type="ORF">C0187_00150</name>
</gene>
<protein>
    <recommendedName>
        <fullName evidence="10">Peptidase M24</fullName>
    </recommendedName>
</protein>
<sequence>MKDLLRVEKFRQKIESSGKIPYLISDMGDVLYLSGFTGSIGYILITEGENIFITDGRYEEQCKIELKGSWRVEIVSSYKEYFEKLRELFHKLYVTDKLPLNLYLDLSKNVDLVVDDFSEIMQMRMIKDDEEIQMIKNAYQIAADAMMNSLSGFVFGKTEREWAAILEYNMKLSGADKESFDTIVASGYRGAMPHGRASDKVINIFEPVIIDYGSKANYVSDITRMVYMGNDSEVLDNLKIISETVDYCIDLIMPGEICSEIYQKSKRYLEKYNLDEYFNHGLGHSIGIDVHEKPSLSKYDDTIIKEGMIFTVEPGIYFPGKYGIRMEETVLVKKNGCEIISSVLKDRLLKL</sequence>
<feature type="domain" description="Peptidase M24" evidence="6">
    <location>
        <begin position="134"/>
        <end position="333"/>
    </location>
</feature>
<feature type="domain" description="Creatinase N-terminal" evidence="7">
    <location>
        <begin position="6"/>
        <end position="126"/>
    </location>
</feature>
<evidence type="ECO:0000256" key="3">
    <source>
        <dbReference type="ARBA" id="ARBA00022801"/>
    </source>
</evidence>
<dbReference type="GO" id="GO:0046872">
    <property type="term" value="F:metal ion binding"/>
    <property type="evidence" value="ECO:0007669"/>
    <property type="project" value="UniProtKB-KW"/>
</dbReference>
<evidence type="ECO:0000256" key="1">
    <source>
        <dbReference type="ARBA" id="ARBA00022670"/>
    </source>
</evidence>
<evidence type="ECO:0000259" key="7">
    <source>
        <dbReference type="Pfam" id="PF01321"/>
    </source>
</evidence>
<keyword evidence="1" id="KW-0645">Protease</keyword>
<dbReference type="AlphaFoldDB" id="A0A2J6WRN1"/>
<proteinExistence type="inferred from homology"/>
<dbReference type="RefSeq" id="WP_424604587.1">
    <property type="nucleotide sequence ID" value="NZ_JBNAVA010000001.1"/>
</dbReference>
<dbReference type="Pfam" id="PF00557">
    <property type="entry name" value="Peptidase_M24"/>
    <property type="match status" value="1"/>
</dbReference>
<dbReference type="GO" id="GO:0008237">
    <property type="term" value="F:metallopeptidase activity"/>
    <property type="evidence" value="ECO:0007669"/>
    <property type="project" value="UniProtKB-KW"/>
</dbReference>
<evidence type="ECO:0000313" key="9">
    <source>
        <dbReference type="Proteomes" id="UP000242881"/>
    </source>
</evidence>